<evidence type="ECO:0000313" key="2">
    <source>
        <dbReference type="EMBL" id="KAF3894080.1"/>
    </source>
</evidence>
<feature type="compositionally biased region" description="Polar residues" evidence="1">
    <location>
        <begin position="621"/>
        <end position="632"/>
    </location>
</feature>
<feature type="compositionally biased region" description="Low complexity" evidence="1">
    <location>
        <begin position="946"/>
        <end position="955"/>
    </location>
</feature>
<feature type="compositionally biased region" description="Low complexity" evidence="1">
    <location>
        <begin position="199"/>
        <end position="212"/>
    </location>
</feature>
<protein>
    <submittedName>
        <fullName evidence="2">Uncharacterized protein</fullName>
    </submittedName>
</protein>
<feature type="compositionally biased region" description="Basic and acidic residues" evidence="1">
    <location>
        <begin position="1"/>
        <end position="11"/>
    </location>
</feature>
<accession>A0A9P4YI38</accession>
<dbReference type="GO" id="GO:0003713">
    <property type="term" value="F:transcription coactivator activity"/>
    <property type="evidence" value="ECO:0007669"/>
    <property type="project" value="TreeGrafter"/>
</dbReference>
<feature type="compositionally biased region" description="Basic and acidic residues" evidence="1">
    <location>
        <begin position="989"/>
        <end position="1007"/>
    </location>
</feature>
<evidence type="ECO:0000313" key="3">
    <source>
        <dbReference type="Proteomes" id="UP000749309"/>
    </source>
</evidence>
<feature type="compositionally biased region" description="Pro residues" evidence="1">
    <location>
        <begin position="18"/>
        <end position="30"/>
    </location>
</feature>
<name>A0A9P4YI38_9EURO</name>
<dbReference type="GO" id="GO:0045944">
    <property type="term" value="P:positive regulation of transcription by RNA polymerase II"/>
    <property type="evidence" value="ECO:0007669"/>
    <property type="project" value="TreeGrafter"/>
</dbReference>
<dbReference type="GO" id="GO:0016592">
    <property type="term" value="C:mediator complex"/>
    <property type="evidence" value="ECO:0007669"/>
    <property type="project" value="TreeGrafter"/>
</dbReference>
<feature type="region of interest" description="Disordered" evidence="1">
    <location>
        <begin position="751"/>
        <end position="775"/>
    </location>
</feature>
<feature type="compositionally biased region" description="Polar residues" evidence="1">
    <location>
        <begin position="427"/>
        <end position="441"/>
    </location>
</feature>
<dbReference type="PANTHER" id="PTHR46007">
    <property type="entry name" value="MEDIATOR OF RNA POLYMERASE II TRANSCRIPTION SUBUNIT 12"/>
    <property type="match status" value="1"/>
</dbReference>
<feature type="region of interest" description="Disordered" evidence="1">
    <location>
        <begin position="1"/>
        <end position="39"/>
    </location>
</feature>
<dbReference type="Proteomes" id="UP000749309">
    <property type="component" value="Unassembled WGS sequence"/>
</dbReference>
<feature type="compositionally biased region" description="Low complexity" evidence="1">
    <location>
        <begin position="353"/>
        <end position="362"/>
    </location>
</feature>
<evidence type="ECO:0000256" key="1">
    <source>
        <dbReference type="SAM" id="MobiDB-lite"/>
    </source>
</evidence>
<feature type="region of interest" description="Disordered" evidence="1">
    <location>
        <begin position="322"/>
        <end position="362"/>
    </location>
</feature>
<dbReference type="AlphaFoldDB" id="A0A9P4YI38"/>
<gene>
    <name evidence="2" type="ORF">GY632_3920</name>
</gene>
<dbReference type="PANTHER" id="PTHR46007:SF8">
    <property type="entry name" value="C2H2-TYPE DOMAIN-CONTAINING PROTEIN"/>
    <property type="match status" value="1"/>
</dbReference>
<dbReference type="InterPro" id="IPR051647">
    <property type="entry name" value="Mediator_comp_sub12"/>
</dbReference>
<dbReference type="EMBL" id="JAAQVJ010000123">
    <property type="protein sequence ID" value="KAF3894080.1"/>
    <property type="molecule type" value="Genomic_DNA"/>
</dbReference>
<feature type="compositionally biased region" description="Low complexity" evidence="1">
    <location>
        <begin position="415"/>
        <end position="426"/>
    </location>
</feature>
<proteinExistence type="predicted"/>
<organism evidence="2 3">
    <name type="scientific">Trichophyton interdigitale</name>
    <dbReference type="NCBI Taxonomy" id="101480"/>
    <lineage>
        <taxon>Eukaryota</taxon>
        <taxon>Fungi</taxon>
        <taxon>Dikarya</taxon>
        <taxon>Ascomycota</taxon>
        <taxon>Pezizomycotina</taxon>
        <taxon>Eurotiomycetes</taxon>
        <taxon>Eurotiomycetidae</taxon>
        <taxon>Onygenales</taxon>
        <taxon>Arthrodermataceae</taxon>
        <taxon>Trichophyton</taxon>
    </lineage>
</organism>
<feature type="compositionally biased region" description="Low complexity" evidence="1">
    <location>
        <begin position="236"/>
        <end position="246"/>
    </location>
</feature>
<feature type="region of interest" description="Disordered" evidence="1">
    <location>
        <begin position="139"/>
        <end position="268"/>
    </location>
</feature>
<feature type="region of interest" description="Disordered" evidence="1">
    <location>
        <begin position="933"/>
        <end position="1050"/>
    </location>
</feature>
<reference evidence="2" key="1">
    <citation type="submission" date="2020-03" db="EMBL/GenBank/DDBJ databases">
        <title>Whole Genome Sequence of Trichophyton interdigitale from India.</title>
        <authorList>
            <person name="Kumar P."/>
        </authorList>
    </citation>
    <scope>NUCLEOTIDE SEQUENCE</scope>
    <source>
        <strain evidence="2">UCMS-IGIB-CI14</strain>
    </source>
</reference>
<feature type="compositionally biased region" description="Low complexity" evidence="1">
    <location>
        <begin position="160"/>
        <end position="186"/>
    </location>
</feature>
<comment type="caution">
    <text evidence="2">The sequence shown here is derived from an EMBL/GenBank/DDBJ whole genome shotgun (WGS) entry which is preliminary data.</text>
</comment>
<feature type="region of interest" description="Disordered" evidence="1">
    <location>
        <begin position="404"/>
        <end position="450"/>
    </location>
</feature>
<feature type="region of interest" description="Disordered" evidence="1">
    <location>
        <begin position="676"/>
        <end position="701"/>
    </location>
</feature>
<sequence length="1079" mass="117100">MFTYMRRDDQRPSSVACAPPPASSQPPPRPSSDSFAASNSTLTDGIFESGIWTAEPDLNSAFNSGKWFSDEKICCCPGKTVPPSPEEKIVVTEYELRDNWLANDRYHSNVSSMYGSTQNSPSVGVGVGVGVGAGAGAGAGAAGFQHSQHHQNQMAAPENTSRSSSTWRWTLGKGSSSSPSDSLKGSMGDGGYSPGAVASRSSSKPSPDTSSSAYAGESRGFLRESGNGASKKHQQHQQQQQHQHQQQQHHHGQEVVEVPSSKGTKTRLNLLNPMALLARRRSAHPASARPEDISISKLTVPALPDDYDPRIRGSLVHDFSVPRARSNMADGSNARSRQLRELPDNPPRPQRPPQQAQQTQITAPAPYRQINRASVELPPKPQAESQQLPIQTTPKADVDIMLQQQQPTSPPPPQQQQQQQQQQPQQNAQDTSSIHTRSPPSTLRYKPGSVRDPSFVPLGLPRHLTSSASRFSFDLAGAASSSQEKLMEERHKEKEAAKRAMGTNLRSEFDDDSDEFDYDAMMDDDGLEEKIPGINADADSIDESDTAANPALQNYMKSYAPTLSTVMSSPTSPPGNGSFVPMANNGVSMPPGFIMSSNQPGLSMYSGFQQPVPPAMASPELPTTNQEASRGNNGEDDLYYDDGLFGELPPEMQGSTIDESIFDDETSYLYDNKRRAVQPPQALSEESTAASHDNPIPMPQNSVVEARPAHNMDKPPSQFQGLTEGNLEAYHSALAQAANEAARKGRFERNASLSETSLPEGESQTDPCLTTDESRMSQTVDTDALGMDDPLDDFDYYDGDGLDDDPIIAEANADVLEHDDEGFYGREFGFYAHAHGSDDKERVYGGYFGAPGSEGIIRNHSGRKNFREPSLTPITERSEWSTRNSIVSLAAHAGHSSHQQQPPLAQLVDMEVPDDEISLSALMKLRRGAWGGSNGSLRSNTGGSQGAASPSAAQPHRGSLTHYYDTGSPVQSSGLINGGGNSEVNSPTHADKEFTPDPRAIRRHSDTTRPPSSWDPANRHSLRTEDEKSGPMPPAAGERISYVRSRDESGSEYWVLERRRTGDGGESEVLERETMKLRI</sequence>
<feature type="compositionally biased region" description="Polar residues" evidence="1">
    <location>
        <begin position="751"/>
        <end position="768"/>
    </location>
</feature>
<feature type="region of interest" description="Disordered" evidence="1">
    <location>
        <begin position="615"/>
        <end position="635"/>
    </location>
</feature>